<reference evidence="10 12" key="2">
    <citation type="submission" date="2018-08" db="EMBL/GenBank/DDBJ databases">
        <authorList>
            <person name="Lorentzen P. G. S. M."/>
        </authorList>
    </citation>
    <scope>NUCLEOTIDE SEQUENCE [LARGE SCALE GENOMIC DNA]</scope>
    <source>
        <strain evidence="10 12">CRBO_1381</strain>
    </source>
</reference>
<evidence type="ECO:0000313" key="12">
    <source>
        <dbReference type="Proteomes" id="UP000294726"/>
    </source>
</evidence>
<evidence type="ECO:0000256" key="2">
    <source>
        <dbReference type="ARBA" id="ARBA00005124"/>
    </source>
</evidence>
<evidence type="ECO:0000256" key="5">
    <source>
        <dbReference type="ARBA" id="ARBA00022741"/>
    </source>
</evidence>
<organism evidence="9 11">
    <name type="scientific">Oenococcus oeni</name>
    <name type="common">Leuconostoc oenos</name>
    <dbReference type="NCBI Taxonomy" id="1247"/>
    <lineage>
        <taxon>Bacteria</taxon>
        <taxon>Bacillati</taxon>
        <taxon>Bacillota</taxon>
        <taxon>Bacilli</taxon>
        <taxon>Lactobacillales</taxon>
        <taxon>Lactobacillaceae</taxon>
        <taxon>Oenococcus</taxon>
    </lineage>
</organism>
<evidence type="ECO:0000256" key="3">
    <source>
        <dbReference type="ARBA" id="ARBA00012367"/>
    </source>
</evidence>
<evidence type="ECO:0000313" key="9">
    <source>
        <dbReference type="EMBL" id="OIM21932.1"/>
    </source>
</evidence>
<evidence type="ECO:0000313" key="11">
    <source>
        <dbReference type="Proteomes" id="UP000181728"/>
    </source>
</evidence>
<dbReference type="EC" id="6.3.1.20" evidence="3"/>
<sequence length="334" mass="38183">MQFIKYFGNDAYTNIAMDTWLLYNLKPQEAVFSLWQNKNAVIVGRNQNTFAEVNQDYIDEHDIQVVRRVSGGGAVYHDLGNICFTFFVPVASSAEVDFHKFVKPMYDALREVGIDAQITGRNDLTVDGKKVSGNAQRYAGGYLMHHGTLLWNSNVETMVRSLNVADEKFISKAATSVRSRVGNIKDYAPAGLSLEKFWEALQYYLSDEGKDREYVLSSAQKQSIIDLRNKQFASWDWNYGRSPEFDFNNHRKFDAGAINVHANVDKGLIKDIVFTGDFLGVRDWREIKDRFINQPFNANVIYDILQKNVDGQYFGAIDNRELADMFNAKTEQKL</sequence>
<dbReference type="PANTHER" id="PTHR12561">
    <property type="entry name" value="LIPOATE-PROTEIN LIGASE"/>
    <property type="match status" value="1"/>
</dbReference>
<keyword evidence="5" id="KW-0547">Nucleotide-binding</keyword>
<dbReference type="Proteomes" id="UP000181728">
    <property type="component" value="Unassembled WGS sequence"/>
</dbReference>
<dbReference type="EMBL" id="MLOK01000019">
    <property type="protein sequence ID" value="OIM21932.1"/>
    <property type="molecule type" value="Genomic_DNA"/>
</dbReference>
<dbReference type="GO" id="GO:0005737">
    <property type="term" value="C:cytoplasm"/>
    <property type="evidence" value="ECO:0007669"/>
    <property type="project" value="TreeGrafter"/>
</dbReference>
<dbReference type="Pfam" id="PF10437">
    <property type="entry name" value="Lip_prot_lig_C"/>
    <property type="match status" value="1"/>
</dbReference>
<dbReference type="EMBL" id="LR031358">
    <property type="protein sequence ID" value="VDB97312.1"/>
    <property type="molecule type" value="Genomic_DNA"/>
</dbReference>
<dbReference type="RefSeq" id="WP_071448852.1">
    <property type="nucleotide sequence ID" value="NZ_LR031358.1"/>
</dbReference>
<evidence type="ECO:0000256" key="7">
    <source>
        <dbReference type="ARBA" id="ARBA00048037"/>
    </source>
</evidence>
<dbReference type="Pfam" id="PF21948">
    <property type="entry name" value="LplA-B_cat"/>
    <property type="match status" value="1"/>
</dbReference>
<evidence type="ECO:0000256" key="4">
    <source>
        <dbReference type="ARBA" id="ARBA00022598"/>
    </source>
</evidence>
<comment type="catalytic activity">
    <reaction evidence="7">
        <text>L-lysyl-[lipoyl-carrier protein] + (R)-lipoate + ATP = N(6)-[(R)-lipoyl]-L-lysyl-[lipoyl-carrier protein] + AMP + diphosphate + H(+)</text>
        <dbReference type="Rhea" id="RHEA:49288"/>
        <dbReference type="Rhea" id="RHEA-COMP:10500"/>
        <dbReference type="Rhea" id="RHEA-COMP:10502"/>
        <dbReference type="ChEBI" id="CHEBI:15378"/>
        <dbReference type="ChEBI" id="CHEBI:29969"/>
        <dbReference type="ChEBI" id="CHEBI:30616"/>
        <dbReference type="ChEBI" id="CHEBI:33019"/>
        <dbReference type="ChEBI" id="CHEBI:83088"/>
        <dbReference type="ChEBI" id="CHEBI:83099"/>
        <dbReference type="ChEBI" id="CHEBI:456215"/>
        <dbReference type="EC" id="6.3.1.20"/>
    </reaction>
</comment>
<dbReference type="Gene3D" id="3.30.390.50">
    <property type="entry name" value="CO dehydrogenase flavoprotein, C-terminal domain"/>
    <property type="match status" value="1"/>
</dbReference>
<keyword evidence="6" id="KW-0067">ATP-binding</keyword>
<evidence type="ECO:0000256" key="6">
    <source>
        <dbReference type="ARBA" id="ARBA00022840"/>
    </source>
</evidence>
<dbReference type="GO" id="GO:0017118">
    <property type="term" value="F:lipoyltransferase activity"/>
    <property type="evidence" value="ECO:0007669"/>
    <property type="project" value="TreeGrafter"/>
</dbReference>
<dbReference type="CDD" id="cd16443">
    <property type="entry name" value="LplA"/>
    <property type="match status" value="1"/>
</dbReference>
<comment type="pathway">
    <text evidence="1">Protein modification; protein lipoylation via exogenous pathway; protein N(6)-(lipoyl)lysine from lipoate: step 2/2.</text>
</comment>
<dbReference type="SUPFAM" id="SSF82649">
    <property type="entry name" value="SufE/NifU"/>
    <property type="match status" value="1"/>
</dbReference>
<dbReference type="InterPro" id="IPR045864">
    <property type="entry name" value="aa-tRNA-synth_II/BPL/LPL"/>
</dbReference>
<dbReference type="InterPro" id="IPR019491">
    <property type="entry name" value="Lipoate_protein_ligase_C"/>
</dbReference>
<dbReference type="InterPro" id="IPR004562">
    <property type="entry name" value="LipoylTrfase_LipoateP_Ligase"/>
</dbReference>
<protein>
    <recommendedName>
        <fullName evidence="3">lipoate--protein ligase</fullName>
        <ecNumber evidence="3">6.3.1.20</ecNumber>
    </recommendedName>
</protein>
<dbReference type="InterPro" id="IPR004143">
    <property type="entry name" value="BPL_LPL_catalytic"/>
</dbReference>
<dbReference type="GO" id="GO:0016979">
    <property type="term" value="F:lipoate-protein ligase activity"/>
    <property type="evidence" value="ECO:0007669"/>
    <property type="project" value="UniProtKB-EC"/>
</dbReference>
<reference evidence="9 11" key="1">
    <citation type="journal article" date="2016" name="BMC Genomics">
        <title>Consensus pan-genome assembly of the specialised wine bacterium Oenococcus oeni.</title>
        <authorList>
            <person name="Sternes P.R."/>
            <person name="Borneman A.R."/>
        </authorList>
    </citation>
    <scope>NUCLEOTIDE SEQUENCE [LARGE SCALE GENOMIC DNA]</scope>
    <source>
        <strain evidence="9 11">AWRIB661</strain>
    </source>
</reference>
<feature type="domain" description="BPL/LPL catalytic" evidence="8">
    <location>
        <begin position="26"/>
        <end position="205"/>
    </location>
</feature>
<evidence type="ECO:0000256" key="1">
    <source>
        <dbReference type="ARBA" id="ARBA00005085"/>
    </source>
</evidence>
<dbReference type="Gene3D" id="3.30.930.10">
    <property type="entry name" value="Bira Bifunctional Protein, Domain 2"/>
    <property type="match status" value="1"/>
</dbReference>
<name>A0A6N4A8W6_OENOE</name>
<keyword evidence="4 9" id="KW-0436">Ligase</keyword>
<dbReference type="Proteomes" id="UP000294726">
    <property type="component" value="Chromosome"/>
</dbReference>
<comment type="pathway">
    <text evidence="2">Protein modification; protein lipoylation via exogenous pathway; protein N(6)-(lipoyl)lysine from lipoate: step 1/2.</text>
</comment>
<dbReference type="SUPFAM" id="SSF55681">
    <property type="entry name" value="Class II aaRS and biotin synthetases"/>
    <property type="match status" value="1"/>
</dbReference>
<proteinExistence type="predicted"/>
<dbReference type="AlphaFoldDB" id="A0A6N4A8W6"/>
<gene>
    <name evidence="9" type="ORF">ATX59_01640</name>
    <name evidence="10" type="ORF">OENI_0316</name>
</gene>
<dbReference type="GO" id="GO:0009249">
    <property type="term" value="P:protein lipoylation"/>
    <property type="evidence" value="ECO:0007669"/>
    <property type="project" value="InterPro"/>
</dbReference>
<dbReference type="PANTHER" id="PTHR12561:SF3">
    <property type="entry name" value="LIPOYLTRANSFERASE 1, MITOCHONDRIAL"/>
    <property type="match status" value="1"/>
</dbReference>
<dbReference type="PROSITE" id="PS51733">
    <property type="entry name" value="BPL_LPL_CATALYTIC"/>
    <property type="match status" value="1"/>
</dbReference>
<dbReference type="NCBIfam" id="TIGR00545">
    <property type="entry name" value="lipoyltrans"/>
    <property type="match status" value="1"/>
</dbReference>
<accession>A0A6N4A8W6</accession>
<dbReference type="UniPathway" id="UPA00537">
    <property type="reaction ID" value="UER00594"/>
</dbReference>
<evidence type="ECO:0000259" key="8">
    <source>
        <dbReference type="PROSITE" id="PS51733"/>
    </source>
</evidence>
<evidence type="ECO:0000313" key="10">
    <source>
        <dbReference type="EMBL" id="VDB97312.1"/>
    </source>
</evidence>
<dbReference type="GO" id="GO:0005524">
    <property type="term" value="F:ATP binding"/>
    <property type="evidence" value="ECO:0007669"/>
    <property type="project" value="UniProtKB-KW"/>
</dbReference>